<name>A0A392QNH2_9FABA</name>
<reference evidence="1 2" key="1">
    <citation type="journal article" date="2018" name="Front. Plant Sci.">
        <title>Red Clover (Trifolium pratense) and Zigzag Clover (T. medium) - A Picture of Genomic Similarities and Differences.</title>
        <authorList>
            <person name="Dluhosova J."/>
            <person name="Istvanek J."/>
            <person name="Nedelnik J."/>
            <person name="Repkova J."/>
        </authorList>
    </citation>
    <scope>NUCLEOTIDE SEQUENCE [LARGE SCALE GENOMIC DNA]</scope>
    <source>
        <strain evidence="2">cv. 10/8</strain>
        <tissue evidence="1">Leaf</tissue>
    </source>
</reference>
<accession>A0A392QNH2</accession>
<evidence type="ECO:0000313" key="1">
    <source>
        <dbReference type="EMBL" id="MCI25507.1"/>
    </source>
</evidence>
<dbReference type="AlphaFoldDB" id="A0A392QNH2"/>
<dbReference type="EMBL" id="LXQA010147573">
    <property type="protein sequence ID" value="MCI25507.1"/>
    <property type="molecule type" value="Genomic_DNA"/>
</dbReference>
<sequence>MDATLAGEKRLLKLNELEEWRERAYDNAVLYKARTKRYHDKALVQKEFHPGQLVLLFNSRLRLFPGKLKSRWSGQFLIKEVFSHGAVEIYKPGDEANTFKVNGQRLKVYKGGDVERHKVALLFRDP</sequence>
<dbReference type="Proteomes" id="UP000265520">
    <property type="component" value="Unassembled WGS sequence"/>
</dbReference>
<evidence type="ECO:0000313" key="2">
    <source>
        <dbReference type="Proteomes" id="UP000265520"/>
    </source>
</evidence>
<proteinExistence type="predicted"/>
<protein>
    <recommendedName>
        <fullName evidence="3">Protein NYNRIN-like</fullName>
    </recommendedName>
</protein>
<organism evidence="1 2">
    <name type="scientific">Trifolium medium</name>
    <dbReference type="NCBI Taxonomy" id="97028"/>
    <lineage>
        <taxon>Eukaryota</taxon>
        <taxon>Viridiplantae</taxon>
        <taxon>Streptophyta</taxon>
        <taxon>Embryophyta</taxon>
        <taxon>Tracheophyta</taxon>
        <taxon>Spermatophyta</taxon>
        <taxon>Magnoliopsida</taxon>
        <taxon>eudicotyledons</taxon>
        <taxon>Gunneridae</taxon>
        <taxon>Pentapetalae</taxon>
        <taxon>rosids</taxon>
        <taxon>fabids</taxon>
        <taxon>Fabales</taxon>
        <taxon>Fabaceae</taxon>
        <taxon>Papilionoideae</taxon>
        <taxon>50 kb inversion clade</taxon>
        <taxon>NPAAA clade</taxon>
        <taxon>Hologalegina</taxon>
        <taxon>IRL clade</taxon>
        <taxon>Trifolieae</taxon>
        <taxon>Trifolium</taxon>
    </lineage>
</organism>
<keyword evidence="2" id="KW-1185">Reference proteome</keyword>
<comment type="caution">
    <text evidence="1">The sequence shown here is derived from an EMBL/GenBank/DDBJ whole genome shotgun (WGS) entry which is preliminary data.</text>
</comment>
<evidence type="ECO:0008006" key="3">
    <source>
        <dbReference type="Google" id="ProtNLM"/>
    </source>
</evidence>